<dbReference type="GO" id="GO:0006508">
    <property type="term" value="P:proteolysis"/>
    <property type="evidence" value="ECO:0007669"/>
    <property type="project" value="UniProtKB-KW"/>
</dbReference>
<reference evidence="6" key="1">
    <citation type="submission" date="2018-05" db="EMBL/GenBank/DDBJ databases">
        <authorList>
            <person name="Lanie J.A."/>
            <person name="Ng W.-L."/>
            <person name="Kazmierczak K.M."/>
            <person name="Andrzejewski T.M."/>
            <person name="Davidsen T.M."/>
            <person name="Wayne K.J."/>
            <person name="Tettelin H."/>
            <person name="Glass J.I."/>
            <person name="Rusch D."/>
            <person name="Podicherti R."/>
            <person name="Tsui H.-C.T."/>
            <person name="Winkler M.E."/>
        </authorList>
    </citation>
    <scope>NUCLEOTIDE SEQUENCE</scope>
</reference>
<keyword evidence="2" id="KW-0645">Protease</keyword>
<dbReference type="PANTHER" id="PTHR43343">
    <property type="entry name" value="PEPTIDASE S12"/>
    <property type="match status" value="1"/>
</dbReference>
<protein>
    <recommendedName>
        <fullName evidence="5">PDZ domain-containing protein</fullName>
    </recommendedName>
</protein>
<proteinExistence type="inferred from homology"/>
<accession>A0A381VDC0</accession>
<dbReference type="InterPro" id="IPR036034">
    <property type="entry name" value="PDZ_sf"/>
</dbReference>
<dbReference type="EMBL" id="UINC01008524">
    <property type="protein sequence ID" value="SVA38340.1"/>
    <property type="molecule type" value="Genomic_DNA"/>
</dbReference>
<evidence type="ECO:0000256" key="1">
    <source>
        <dbReference type="ARBA" id="ARBA00010541"/>
    </source>
</evidence>
<dbReference type="InterPro" id="IPR001478">
    <property type="entry name" value="PDZ"/>
</dbReference>
<dbReference type="Pfam" id="PF13180">
    <property type="entry name" value="PDZ_2"/>
    <property type="match status" value="1"/>
</dbReference>
<evidence type="ECO:0000256" key="3">
    <source>
        <dbReference type="ARBA" id="ARBA00022801"/>
    </source>
</evidence>
<evidence type="ECO:0000259" key="5">
    <source>
        <dbReference type="PROSITE" id="PS50106"/>
    </source>
</evidence>
<evidence type="ECO:0000313" key="6">
    <source>
        <dbReference type="EMBL" id="SVA38340.1"/>
    </source>
</evidence>
<dbReference type="PRINTS" id="PR00834">
    <property type="entry name" value="PROTEASES2C"/>
</dbReference>
<dbReference type="GO" id="GO:0004252">
    <property type="term" value="F:serine-type endopeptidase activity"/>
    <property type="evidence" value="ECO:0007669"/>
    <property type="project" value="InterPro"/>
</dbReference>
<dbReference type="InterPro" id="IPR009003">
    <property type="entry name" value="Peptidase_S1_PA"/>
</dbReference>
<sequence>MIKNISIAMFCVLLGSGILSACGLSGPGQSTSSTETVKVLPTETSPVLTQSVVTATPIPMKVKTSTPLPLETSLPEPTETPQAEAGPTSQSVIKPVEVPTQTPIPFPSPLPAPAISIMAEKEALTTVEVVKLLRPSVVHISNDKTVTGMLNQLVPQSGVGSGVLLDNEGRILTNNHVVEGAESVTVTLSDGRSYPAQKVGTDPITDLAVIRIDAAKLNPARLGESALLEVGEDVIAVGHALGLKGGATVSKGVVSALGRTIEVDNQKSMVDLIQTDASINPGNSGGPLANSMGEVIGINTAIIEGSNGIGFAINIDDAKVVVKQLIESGEVRRGFIGISPFNVTDSIREQIGLPVSEGVIIARVIEGSAAEGAGLRIEDVIVRLGEVEITNAGDLSKFLILNLPGETIAVEFYREGNLMTAELVLGESP</sequence>
<evidence type="ECO:0000256" key="2">
    <source>
        <dbReference type="ARBA" id="ARBA00022670"/>
    </source>
</evidence>
<gene>
    <name evidence="6" type="ORF">METZ01_LOCUS91194</name>
</gene>
<dbReference type="PANTHER" id="PTHR43343:SF3">
    <property type="entry name" value="PROTEASE DO-LIKE 8, CHLOROPLASTIC"/>
    <property type="match status" value="1"/>
</dbReference>
<dbReference type="InterPro" id="IPR051201">
    <property type="entry name" value="Chloro_Bact_Ser_Proteases"/>
</dbReference>
<dbReference type="Gene3D" id="2.30.42.10">
    <property type="match status" value="1"/>
</dbReference>
<dbReference type="InterPro" id="IPR001940">
    <property type="entry name" value="Peptidase_S1C"/>
</dbReference>
<dbReference type="SMART" id="SM00228">
    <property type="entry name" value="PDZ"/>
    <property type="match status" value="1"/>
</dbReference>
<dbReference type="SUPFAM" id="SSF50156">
    <property type="entry name" value="PDZ domain-like"/>
    <property type="match status" value="1"/>
</dbReference>
<feature type="domain" description="PDZ" evidence="5">
    <location>
        <begin position="340"/>
        <end position="416"/>
    </location>
</feature>
<evidence type="ECO:0000256" key="4">
    <source>
        <dbReference type="SAM" id="MobiDB-lite"/>
    </source>
</evidence>
<dbReference type="Pfam" id="PF13365">
    <property type="entry name" value="Trypsin_2"/>
    <property type="match status" value="1"/>
</dbReference>
<dbReference type="InterPro" id="IPR043504">
    <property type="entry name" value="Peptidase_S1_PA_chymotrypsin"/>
</dbReference>
<dbReference type="AlphaFoldDB" id="A0A381VDC0"/>
<feature type="compositionally biased region" description="Low complexity" evidence="4">
    <location>
        <begin position="64"/>
        <end position="81"/>
    </location>
</feature>
<dbReference type="SUPFAM" id="SSF50494">
    <property type="entry name" value="Trypsin-like serine proteases"/>
    <property type="match status" value="1"/>
</dbReference>
<feature type="region of interest" description="Disordered" evidence="4">
    <location>
        <begin position="64"/>
        <end position="89"/>
    </location>
</feature>
<dbReference type="PROSITE" id="PS51257">
    <property type="entry name" value="PROKAR_LIPOPROTEIN"/>
    <property type="match status" value="1"/>
</dbReference>
<organism evidence="6">
    <name type="scientific">marine metagenome</name>
    <dbReference type="NCBI Taxonomy" id="408172"/>
    <lineage>
        <taxon>unclassified sequences</taxon>
        <taxon>metagenomes</taxon>
        <taxon>ecological metagenomes</taxon>
    </lineage>
</organism>
<dbReference type="PROSITE" id="PS50106">
    <property type="entry name" value="PDZ"/>
    <property type="match status" value="1"/>
</dbReference>
<name>A0A381VDC0_9ZZZZ</name>
<dbReference type="Gene3D" id="2.40.10.10">
    <property type="entry name" value="Trypsin-like serine proteases"/>
    <property type="match status" value="2"/>
</dbReference>
<comment type="similarity">
    <text evidence="1">Belongs to the peptidase S1C family.</text>
</comment>
<keyword evidence="3" id="KW-0378">Hydrolase</keyword>